<dbReference type="FunFam" id="3.10.10.10:FF:000007">
    <property type="entry name" value="Retrovirus-related Pol polyprotein from transposon 17.6-like Protein"/>
    <property type="match status" value="1"/>
</dbReference>
<evidence type="ECO:0000313" key="10">
    <source>
        <dbReference type="EMBL" id="RWS19871.1"/>
    </source>
</evidence>
<dbReference type="InterPro" id="IPR043502">
    <property type="entry name" value="DNA/RNA_pol_sf"/>
</dbReference>
<evidence type="ECO:0000313" key="11">
    <source>
        <dbReference type="Proteomes" id="UP000288716"/>
    </source>
</evidence>
<evidence type="ECO:0000256" key="2">
    <source>
        <dbReference type="ARBA" id="ARBA00022679"/>
    </source>
</evidence>
<feature type="domain" description="Reverse transcriptase" evidence="9">
    <location>
        <begin position="161"/>
        <end position="368"/>
    </location>
</feature>
<organism evidence="10 11">
    <name type="scientific">Leptotrombidium deliense</name>
    <dbReference type="NCBI Taxonomy" id="299467"/>
    <lineage>
        <taxon>Eukaryota</taxon>
        <taxon>Metazoa</taxon>
        <taxon>Ecdysozoa</taxon>
        <taxon>Arthropoda</taxon>
        <taxon>Chelicerata</taxon>
        <taxon>Arachnida</taxon>
        <taxon>Acari</taxon>
        <taxon>Acariformes</taxon>
        <taxon>Trombidiformes</taxon>
        <taxon>Prostigmata</taxon>
        <taxon>Anystina</taxon>
        <taxon>Parasitengona</taxon>
        <taxon>Trombiculoidea</taxon>
        <taxon>Trombiculidae</taxon>
        <taxon>Leptotrombidium</taxon>
    </lineage>
</organism>
<evidence type="ECO:0000256" key="8">
    <source>
        <dbReference type="SAM" id="Coils"/>
    </source>
</evidence>
<dbReference type="PANTHER" id="PTHR24559:SF444">
    <property type="entry name" value="REVERSE TRANSCRIPTASE DOMAIN-CONTAINING PROTEIN"/>
    <property type="match status" value="1"/>
</dbReference>
<protein>
    <submittedName>
        <fullName evidence="10">Pol polyprotein-like protein</fullName>
    </submittedName>
</protein>
<reference evidence="10 11" key="1">
    <citation type="journal article" date="2018" name="Gigascience">
        <title>Genomes of trombidid mites reveal novel predicted allergens and laterally-transferred genes associated with secondary metabolism.</title>
        <authorList>
            <person name="Dong X."/>
            <person name="Chaisiri K."/>
            <person name="Xia D."/>
            <person name="Armstrong S.D."/>
            <person name="Fang Y."/>
            <person name="Donnelly M.J."/>
            <person name="Kadowaki T."/>
            <person name="McGarry J.W."/>
            <person name="Darby A.C."/>
            <person name="Makepeace B.L."/>
        </authorList>
    </citation>
    <scope>NUCLEOTIDE SEQUENCE [LARGE SCALE GENOMIC DNA]</scope>
    <source>
        <strain evidence="10">UoL-UT</strain>
    </source>
</reference>
<evidence type="ECO:0000256" key="7">
    <source>
        <dbReference type="ARBA" id="ARBA00022918"/>
    </source>
</evidence>
<comment type="caution">
    <text evidence="10">The sequence shown here is derived from an EMBL/GenBank/DDBJ whole genome shotgun (WGS) entry which is preliminary data.</text>
</comment>
<feature type="coiled-coil region" evidence="8">
    <location>
        <begin position="85"/>
        <end position="115"/>
    </location>
</feature>
<dbReference type="GO" id="GO:0008233">
    <property type="term" value="F:peptidase activity"/>
    <property type="evidence" value="ECO:0007669"/>
    <property type="project" value="UniProtKB-KW"/>
</dbReference>
<evidence type="ECO:0000256" key="5">
    <source>
        <dbReference type="ARBA" id="ARBA00022759"/>
    </source>
</evidence>
<evidence type="ECO:0000256" key="1">
    <source>
        <dbReference type="ARBA" id="ARBA00022670"/>
    </source>
</evidence>
<dbReference type="InterPro" id="IPR000477">
    <property type="entry name" value="RT_dom"/>
</dbReference>
<evidence type="ECO:0000259" key="9">
    <source>
        <dbReference type="PROSITE" id="PS50878"/>
    </source>
</evidence>
<name>A0A443RWU4_9ACAR</name>
<keyword evidence="2" id="KW-0808">Transferase</keyword>
<dbReference type="Proteomes" id="UP000288716">
    <property type="component" value="Unassembled WGS sequence"/>
</dbReference>
<evidence type="ECO:0000256" key="6">
    <source>
        <dbReference type="ARBA" id="ARBA00022801"/>
    </source>
</evidence>
<keyword evidence="4" id="KW-0540">Nuclease</keyword>
<dbReference type="Gene3D" id="3.10.10.10">
    <property type="entry name" value="HIV Type 1 Reverse Transcriptase, subunit A, domain 1"/>
    <property type="match status" value="1"/>
</dbReference>
<keyword evidence="6" id="KW-0378">Hydrolase</keyword>
<dbReference type="SUPFAM" id="SSF56672">
    <property type="entry name" value="DNA/RNA polymerases"/>
    <property type="match status" value="1"/>
</dbReference>
<dbReference type="Pfam" id="PF00078">
    <property type="entry name" value="RVT_1"/>
    <property type="match status" value="1"/>
</dbReference>
<dbReference type="AlphaFoldDB" id="A0A443RWU4"/>
<keyword evidence="11" id="KW-1185">Reference proteome</keyword>
<dbReference type="InterPro" id="IPR053134">
    <property type="entry name" value="RNA-dir_DNA_polymerase"/>
</dbReference>
<keyword evidence="5" id="KW-0255">Endonuclease</keyword>
<proteinExistence type="predicted"/>
<gene>
    <name evidence="10" type="ORF">B4U80_06693</name>
</gene>
<dbReference type="Gene3D" id="3.30.70.270">
    <property type="match status" value="2"/>
</dbReference>
<keyword evidence="8" id="KW-0175">Coiled coil</keyword>
<dbReference type="OrthoDB" id="6508513at2759"/>
<dbReference type="PANTHER" id="PTHR24559">
    <property type="entry name" value="TRANSPOSON TY3-I GAG-POL POLYPROTEIN"/>
    <property type="match status" value="1"/>
</dbReference>
<dbReference type="InterPro" id="IPR043128">
    <property type="entry name" value="Rev_trsase/Diguanyl_cyclase"/>
</dbReference>
<dbReference type="GO" id="GO:0004519">
    <property type="term" value="F:endonuclease activity"/>
    <property type="evidence" value="ECO:0007669"/>
    <property type="project" value="UniProtKB-KW"/>
</dbReference>
<dbReference type="GO" id="GO:0003964">
    <property type="term" value="F:RNA-directed DNA polymerase activity"/>
    <property type="evidence" value="ECO:0007669"/>
    <property type="project" value="UniProtKB-KW"/>
</dbReference>
<feature type="non-terminal residue" evidence="10">
    <location>
        <position position="371"/>
    </location>
</feature>
<keyword evidence="1" id="KW-0645">Protease</keyword>
<keyword evidence="7" id="KW-0695">RNA-directed DNA polymerase</keyword>
<accession>A0A443RWU4</accession>
<evidence type="ECO:0000256" key="4">
    <source>
        <dbReference type="ARBA" id="ARBA00022722"/>
    </source>
</evidence>
<dbReference type="STRING" id="299467.A0A443RWU4"/>
<keyword evidence="3" id="KW-0548">Nucleotidyltransferase</keyword>
<dbReference type="GO" id="GO:0006508">
    <property type="term" value="P:proteolysis"/>
    <property type="evidence" value="ECO:0007669"/>
    <property type="project" value="UniProtKB-KW"/>
</dbReference>
<dbReference type="VEuPathDB" id="VectorBase:LDEU012169"/>
<dbReference type="EMBL" id="NCKV01022072">
    <property type="protein sequence ID" value="RWS19871.1"/>
    <property type="molecule type" value="Genomic_DNA"/>
</dbReference>
<sequence length="371" mass="42710">MVQLQSSQQKLVQLQYNPISSSFLKAYNVDKKNKIEIEKKKEDDNTLNIFLSNNLPHAVSFGADFIVHRPTTTTLNSFDVSNPDLTRSKTKVELKEDEREELRQLLLENEDLFVKDTKKLTHTTRIEMTIDTGDEMPIYKHPYKVSESERTIIENQVKEMLEANVIEPSSGPWAMPVVLVKKKNGKWRFCVDYRALNSITKKDVFPLPCIDIILSALKGATYYSTLDLISGYWQIRVREEDREKTAFITMNGLYKFKVMPFGLANAPAVFQRLMNSILSDLIFNICLVYLDDIIIFSNSFHDHLTNVNKANLKSQPEKCEFCKFQIKYLGHVISGDGILPDPDKVAAVQYFPTPKKVRDVRSFLGLATYYR</sequence>
<dbReference type="PROSITE" id="PS50878">
    <property type="entry name" value="RT_POL"/>
    <property type="match status" value="1"/>
</dbReference>
<dbReference type="CDD" id="cd01647">
    <property type="entry name" value="RT_LTR"/>
    <property type="match status" value="1"/>
</dbReference>
<evidence type="ECO:0000256" key="3">
    <source>
        <dbReference type="ARBA" id="ARBA00022695"/>
    </source>
</evidence>